<name>A0A101M0Y1_PICGL</name>
<feature type="compositionally biased region" description="Polar residues" evidence="1">
    <location>
        <begin position="1"/>
        <end position="17"/>
    </location>
</feature>
<accession>A0A101M0Y1</accession>
<proteinExistence type="predicted"/>
<protein>
    <submittedName>
        <fullName evidence="2">Uncharacterized protein</fullName>
    </submittedName>
</protein>
<dbReference type="AlphaFoldDB" id="A0A101M0Y1"/>
<sequence length="87" mass="9731">MLRSISSKGSSLTSPTRHSLLPRPPTVDLDARSPWRWGFQAGTEPKESEVREPCDGLPESTSLSCSWGYHIIARVTEPDSVRYFVAR</sequence>
<feature type="compositionally biased region" description="Basic and acidic residues" evidence="1">
    <location>
        <begin position="44"/>
        <end position="54"/>
    </location>
</feature>
<geneLocation type="mitochondrion" evidence="2"/>
<dbReference type="EMBL" id="LKAM01000004">
    <property type="protein sequence ID" value="KUM48985.1"/>
    <property type="molecule type" value="Genomic_DNA"/>
</dbReference>
<feature type="region of interest" description="Disordered" evidence="1">
    <location>
        <begin position="1"/>
        <end position="61"/>
    </location>
</feature>
<keyword evidence="2" id="KW-0496">Mitochondrion</keyword>
<evidence type="ECO:0000313" key="2">
    <source>
        <dbReference type="EMBL" id="KUM48985.1"/>
    </source>
</evidence>
<comment type="caution">
    <text evidence="2">The sequence shown here is derived from an EMBL/GenBank/DDBJ whole genome shotgun (WGS) entry which is preliminary data.</text>
</comment>
<gene>
    <name evidence="2" type="ORF">ABT39_MTgene4321</name>
</gene>
<organism evidence="2">
    <name type="scientific">Picea glauca</name>
    <name type="common">White spruce</name>
    <name type="synonym">Pinus glauca</name>
    <dbReference type="NCBI Taxonomy" id="3330"/>
    <lineage>
        <taxon>Eukaryota</taxon>
        <taxon>Viridiplantae</taxon>
        <taxon>Streptophyta</taxon>
        <taxon>Embryophyta</taxon>
        <taxon>Tracheophyta</taxon>
        <taxon>Spermatophyta</taxon>
        <taxon>Pinopsida</taxon>
        <taxon>Pinidae</taxon>
        <taxon>Conifers I</taxon>
        <taxon>Pinales</taxon>
        <taxon>Pinaceae</taxon>
        <taxon>Picea</taxon>
    </lineage>
</organism>
<evidence type="ECO:0000256" key="1">
    <source>
        <dbReference type="SAM" id="MobiDB-lite"/>
    </source>
</evidence>
<reference evidence="2" key="1">
    <citation type="journal article" date="2015" name="Genome Biol. Evol.">
        <title>Organellar Genomes of White Spruce (Picea glauca): Assembly and Annotation.</title>
        <authorList>
            <person name="Jackman S.D."/>
            <person name="Warren R.L."/>
            <person name="Gibb E.A."/>
            <person name="Vandervalk B.P."/>
            <person name="Mohamadi H."/>
            <person name="Chu J."/>
            <person name="Raymond A."/>
            <person name="Pleasance S."/>
            <person name="Coope R."/>
            <person name="Wildung M.R."/>
            <person name="Ritland C.E."/>
            <person name="Bousquet J."/>
            <person name="Jones S.J."/>
            <person name="Bohlmann J."/>
            <person name="Birol I."/>
        </authorList>
    </citation>
    <scope>NUCLEOTIDE SEQUENCE [LARGE SCALE GENOMIC DNA]</scope>
    <source>
        <tissue evidence="2">Flushing bud</tissue>
    </source>
</reference>